<dbReference type="PANTHER" id="PTHR19879:SF9">
    <property type="entry name" value="TRANSCRIPTION INITIATION FACTOR TFIID SUBUNIT 5"/>
    <property type="match status" value="1"/>
</dbReference>
<dbReference type="Gene3D" id="2.130.10.10">
    <property type="entry name" value="YVTN repeat-like/Quinoprotein amine dehydrogenase"/>
    <property type="match status" value="3"/>
</dbReference>
<dbReference type="SUPFAM" id="SSF50969">
    <property type="entry name" value="YVTN repeat-like/Quinoprotein amine dehydrogenase"/>
    <property type="match status" value="1"/>
</dbReference>
<dbReference type="SMART" id="SM00255">
    <property type="entry name" value="TIR"/>
    <property type="match status" value="1"/>
</dbReference>
<evidence type="ECO:0000313" key="5">
    <source>
        <dbReference type="Proteomes" id="UP000285530"/>
    </source>
</evidence>
<dbReference type="InterPro" id="IPR035897">
    <property type="entry name" value="Toll_tir_struct_dom_sf"/>
</dbReference>
<feature type="domain" description="TIR" evidence="3">
    <location>
        <begin position="1"/>
        <end position="155"/>
    </location>
</feature>
<dbReference type="OrthoDB" id="8256315at2"/>
<evidence type="ECO:0000256" key="2">
    <source>
        <dbReference type="SAM" id="Phobius"/>
    </source>
</evidence>
<dbReference type="InterPro" id="IPR001680">
    <property type="entry name" value="WD40_rpt"/>
</dbReference>
<dbReference type="Pfam" id="PF13360">
    <property type="entry name" value="PQQ_2"/>
    <property type="match status" value="2"/>
</dbReference>
<dbReference type="PROSITE" id="PS50104">
    <property type="entry name" value="TIR"/>
    <property type="match status" value="1"/>
</dbReference>
<dbReference type="InterPro" id="IPR011047">
    <property type="entry name" value="Quinoprotein_ADH-like_sf"/>
</dbReference>
<dbReference type="PROSITE" id="PS50294">
    <property type="entry name" value="WD_REPEATS_REGION"/>
    <property type="match status" value="1"/>
</dbReference>
<dbReference type="InterPro" id="IPR000157">
    <property type="entry name" value="TIR_dom"/>
</dbReference>
<evidence type="ECO:0000256" key="1">
    <source>
        <dbReference type="PROSITE-ProRule" id="PRU00221"/>
    </source>
</evidence>
<dbReference type="GO" id="GO:0007165">
    <property type="term" value="P:signal transduction"/>
    <property type="evidence" value="ECO:0007669"/>
    <property type="project" value="InterPro"/>
</dbReference>
<keyword evidence="2" id="KW-0472">Membrane</keyword>
<dbReference type="Gene3D" id="3.40.50.10140">
    <property type="entry name" value="Toll/interleukin-1 receptor homology (TIR) domain"/>
    <property type="match status" value="1"/>
</dbReference>
<proteinExistence type="predicted"/>
<keyword evidence="1" id="KW-0853">WD repeat</keyword>
<keyword evidence="5" id="KW-1185">Reference proteome</keyword>
<keyword evidence="2" id="KW-0812">Transmembrane</keyword>
<reference evidence="4 5" key="1">
    <citation type="submission" date="2018-09" db="EMBL/GenBank/DDBJ databases">
        <title>Paracoccus onubensis nov. sp. a moderate halophilic bacterium isolated from Gruta de las Maravillas (Aracena, Spain).</title>
        <authorList>
            <person name="Jurado V."/>
            <person name="Gutierrez-Patricio S."/>
            <person name="Gonzalez-Pimentel J.L."/>
            <person name="Laiz L."/>
            <person name="Saiz-Jimenez C."/>
        </authorList>
    </citation>
    <scope>NUCLEOTIDE SEQUENCE [LARGE SCALE GENOMIC DNA]</scope>
    <source>
        <strain evidence="4 5">DSM 19484</strain>
    </source>
</reference>
<dbReference type="InterPro" id="IPR024977">
    <property type="entry name" value="Apc4-like_WD40_dom"/>
</dbReference>
<gene>
    <name evidence="4" type="ORF">D3P06_00675</name>
</gene>
<feature type="transmembrane region" description="Helical" evidence="2">
    <location>
        <begin position="204"/>
        <end position="224"/>
    </location>
</feature>
<dbReference type="PROSITE" id="PS50082">
    <property type="entry name" value="WD_REPEATS_2"/>
    <property type="match status" value="1"/>
</dbReference>
<keyword evidence="4" id="KW-0675">Receptor</keyword>
<dbReference type="Proteomes" id="UP000285530">
    <property type="component" value="Unassembled WGS sequence"/>
</dbReference>
<dbReference type="PANTHER" id="PTHR19879">
    <property type="entry name" value="TRANSCRIPTION INITIATION FACTOR TFIID"/>
    <property type="match status" value="1"/>
</dbReference>
<dbReference type="SUPFAM" id="SSF50998">
    <property type="entry name" value="Quinoprotein alcohol dehydrogenase-like"/>
    <property type="match status" value="1"/>
</dbReference>
<dbReference type="SMART" id="SM00320">
    <property type="entry name" value="WD40"/>
    <property type="match status" value="4"/>
</dbReference>
<dbReference type="InterPro" id="IPR002372">
    <property type="entry name" value="PQQ_rpt_dom"/>
</dbReference>
<dbReference type="InterPro" id="IPR015943">
    <property type="entry name" value="WD40/YVTN_repeat-like_dom_sf"/>
</dbReference>
<evidence type="ECO:0000313" key="4">
    <source>
        <dbReference type="EMBL" id="RJL07290.1"/>
    </source>
</evidence>
<dbReference type="Pfam" id="PF13676">
    <property type="entry name" value="TIR_2"/>
    <property type="match status" value="1"/>
</dbReference>
<feature type="repeat" description="WD" evidence="1">
    <location>
        <begin position="472"/>
        <end position="513"/>
    </location>
</feature>
<dbReference type="SUPFAM" id="SSF52200">
    <property type="entry name" value="Toll/Interleukin receptor TIR domain"/>
    <property type="match status" value="1"/>
</dbReference>
<name>A0A419A2B7_9RHOB</name>
<protein>
    <submittedName>
        <fullName evidence="4">Toll/interleukin-1 receptor domain-containing protein</fullName>
    </submittedName>
</protein>
<organism evidence="4 5">
    <name type="scientific">Paracoccus aestuarii</name>
    <dbReference type="NCBI Taxonomy" id="453842"/>
    <lineage>
        <taxon>Bacteria</taxon>
        <taxon>Pseudomonadati</taxon>
        <taxon>Pseudomonadota</taxon>
        <taxon>Alphaproteobacteria</taxon>
        <taxon>Rhodobacterales</taxon>
        <taxon>Paracoccaceae</taxon>
        <taxon>Paracoccus</taxon>
    </lineage>
</organism>
<dbReference type="AlphaFoldDB" id="A0A419A2B7"/>
<evidence type="ECO:0000259" key="3">
    <source>
        <dbReference type="PROSITE" id="PS50104"/>
    </source>
</evidence>
<dbReference type="EMBL" id="QZEV01000002">
    <property type="protein sequence ID" value="RJL07290.1"/>
    <property type="molecule type" value="Genomic_DNA"/>
</dbReference>
<accession>A0A419A2B7</accession>
<comment type="caution">
    <text evidence="4">The sequence shown here is derived from an EMBL/GenBank/DDBJ whole genome shotgun (WGS) entry which is preliminary data.</text>
</comment>
<dbReference type="InterPro" id="IPR011044">
    <property type="entry name" value="Quino_amine_DH_bsu"/>
</dbReference>
<sequence>MRLFISYSRADAATADALSERLLAEGHDIAIDRRDLPFGEEWQRELSELIRGADSTIWLVSTASVASSWCKWELGEAQRLKKRILPVRIDAVDPASLPEALGKLHLLPAVGTFEPQRDMRLLLDAIATDHEWLRHHTRLADRAREWKARGQPGDLLLRGSALDRAEAWSAGTPSPGLEPTHETMELLLQSRDASNRSLRRQRGIAVAISVAAVALTGAAVYGALSASRQSQISDGLRIAAEDRAIATAEQRAVLLAGLADQEQNPTEKVLLALEGWYGPGGGFSGFARIRAFQRTLEDGTVSGAEIPVLGPNEAPDFPALSALIAANLDNLTERRRFGSWDQGKYWDVRAGRLALVHESGEVTIWRLDAGDPVVERRIETSEGADVQSIALSPDGEFLVVISAEGDLVTLDTASGEIHATLRIGRRALSPLVFSDDGRSLAVTASDGRIGIVEFARLRSSSNPQDYPISAIFAGHAGGTYGLALAPGGDRIFSSGQDGRVAAWTLADPAPLWTTDLGTPVTSVAVSAGGSRLVAQLRYGLDGFRVIEAATGEIVFASPERTEVAAAGNAVAASADGQRLLWGDRRGRVFETPLAGGPTLETGCGNAEILQVRHLDAQSFAASNRDGSLCVFDRERPLHPVLSADFGTRGAIDDLHPLDDGNILATSYWGPARILKMPDPAADPAPVAVCRAPLGLGSLALSPSERHAVAYSDHTVCIVDLDTGRVVFRSDDARVGQDGFFFTRDQTFLLATLDGAVVLVSLETGEVAPVEGIAGRVRDPLSLSFEGDLAYANARSGARLWSFADATLTPFDLSDPPASIAYLSSAVDLVVATSPEGEVTFHDRETGRRLDLTATDFPFEAASFAAFSFTVEGAVLGVVGLDQVTSYWSHSRDAEGRLVLAPRADPLGGGGRWEGLVAFAQSGVTIADIASRRPVASVASRYGDLTALRVSRGDVVILRRSHAQDGHYAFHLAPLPPAVVEMTPRYAWDAMLSASSDRVPLDPARLRFLRIERQVNLALRAVDTLEICLAPWQRQRLGLGAEPPCWCADMTYPRRDDWIASLGADPFAEDSSRRCLSSDF</sequence>
<dbReference type="Pfam" id="PF12894">
    <property type="entry name" value="ANAPC4_WD40"/>
    <property type="match status" value="1"/>
</dbReference>
<keyword evidence="2" id="KW-1133">Transmembrane helix</keyword>